<sequence length="324" mass="34876">MKKAILVLMMFLFCVTSVAATSGEALASASYLMATSSATGNYYRFGSVLAQIISAKAGVSITVTSSGGSIENARLLGSGENEFALIQTDVNHYALTGTEQFAGKPIRGFSAITALYPEMVQIVVSKKSGIQSVLDMKGKRICVGAAGSGYEVAARQVLLAHGMTYDDIDERFLSASEGKNALQDGQIDAFFMCSGYPNSNVVELGLTGGIDVISIAPEYVKKLTEMYPFYSPYTTPDDDQYKIGHTVDSVSVMAMLVARDDVPEDVIYNVTKVLYENLDEIRLLNSRGNYMTLEGAFRGIGGNVHPGAARFYREKGMTVPSKDL</sequence>
<dbReference type="EMBL" id="SORI01000002">
    <property type="protein sequence ID" value="TDY63109.1"/>
    <property type="molecule type" value="Genomic_DNA"/>
</dbReference>
<feature type="chain" id="PRO_5020578776" description="TRAP transporter TAXI family solute receptor" evidence="1">
    <location>
        <begin position="20"/>
        <end position="324"/>
    </location>
</feature>
<protein>
    <recommendedName>
        <fullName evidence="4">TRAP transporter TAXI family solute receptor</fullName>
    </recommendedName>
</protein>
<comment type="caution">
    <text evidence="2">The sequence shown here is derived from an EMBL/GenBank/DDBJ whole genome shotgun (WGS) entry which is preliminary data.</text>
</comment>
<keyword evidence="1" id="KW-0732">Signal</keyword>
<accession>A0A4R8MBI8</accession>
<dbReference type="SUPFAM" id="SSF53850">
    <property type="entry name" value="Periplasmic binding protein-like II"/>
    <property type="match status" value="1"/>
</dbReference>
<feature type="signal peptide" evidence="1">
    <location>
        <begin position="1"/>
        <end position="19"/>
    </location>
</feature>
<evidence type="ECO:0000256" key="1">
    <source>
        <dbReference type="SAM" id="SignalP"/>
    </source>
</evidence>
<reference evidence="2 3" key="1">
    <citation type="submission" date="2019-03" db="EMBL/GenBank/DDBJ databases">
        <title>Genomic Encyclopedia of Type Strains, Phase IV (KMG-IV): sequencing the most valuable type-strain genomes for metagenomic binning, comparative biology and taxonomic classification.</title>
        <authorList>
            <person name="Goeker M."/>
        </authorList>
    </citation>
    <scope>NUCLEOTIDE SEQUENCE [LARGE SCALE GENOMIC DNA]</scope>
    <source>
        <strain evidence="2 3">DSM 25964</strain>
    </source>
</reference>
<proteinExistence type="predicted"/>
<evidence type="ECO:0008006" key="4">
    <source>
        <dbReference type="Google" id="ProtNLM"/>
    </source>
</evidence>
<dbReference type="PANTHER" id="PTHR42941:SF1">
    <property type="entry name" value="SLL1037 PROTEIN"/>
    <property type="match status" value="1"/>
</dbReference>
<dbReference type="Proteomes" id="UP000295066">
    <property type="component" value="Unassembled WGS sequence"/>
</dbReference>
<evidence type="ECO:0000313" key="2">
    <source>
        <dbReference type="EMBL" id="TDY63109.1"/>
    </source>
</evidence>
<dbReference type="RefSeq" id="WP_133955964.1">
    <property type="nucleotide sequence ID" value="NZ_SORI01000002.1"/>
</dbReference>
<gene>
    <name evidence="2" type="ORF">C8D99_10290</name>
</gene>
<dbReference type="NCBIfam" id="TIGR02122">
    <property type="entry name" value="TRAP_TAXI"/>
    <property type="match status" value="1"/>
</dbReference>
<dbReference type="PANTHER" id="PTHR42941">
    <property type="entry name" value="SLL1037 PROTEIN"/>
    <property type="match status" value="1"/>
</dbReference>
<organism evidence="2 3">
    <name type="scientific">Aminivibrio pyruvatiphilus</name>
    <dbReference type="NCBI Taxonomy" id="1005740"/>
    <lineage>
        <taxon>Bacteria</taxon>
        <taxon>Thermotogati</taxon>
        <taxon>Synergistota</taxon>
        <taxon>Synergistia</taxon>
        <taxon>Synergistales</taxon>
        <taxon>Aminobacteriaceae</taxon>
        <taxon>Aminivibrio</taxon>
    </lineage>
</organism>
<dbReference type="Pfam" id="PF16868">
    <property type="entry name" value="NMT1_3"/>
    <property type="match status" value="1"/>
</dbReference>
<dbReference type="OrthoDB" id="9776669at2"/>
<evidence type="ECO:0000313" key="3">
    <source>
        <dbReference type="Proteomes" id="UP000295066"/>
    </source>
</evidence>
<name>A0A4R8MBI8_9BACT</name>
<dbReference type="Gene3D" id="3.40.190.10">
    <property type="entry name" value="Periplasmic binding protein-like II"/>
    <property type="match status" value="2"/>
</dbReference>
<dbReference type="CDD" id="cd13567">
    <property type="entry name" value="PBP2_TtGluBP"/>
    <property type="match status" value="1"/>
</dbReference>
<dbReference type="InterPro" id="IPR011852">
    <property type="entry name" value="TRAP_TAXI"/>
</dbReference>
<keyword evidence="3" id="KW-1185">Reference proteome</keyword>
<dbReference type="AlphaFoldDB" id="A0A4R8MBI8"/>